<evidence type="ECO:0000256" key="1">
    <source>
        <dbReference type="ARBA" id="ARBA00003950"/>
    </source>
</evidence>
<feature type="domain" description="E3 UFM1-protein ligase-like C-terminal" evidence="10">
    <location>
        <begin position="644"/>
        <end position="743"/>
    </location>
</feature>
<reference evidence="12" key="1">
    <citation type="submission" date="2025-08" db="UniProtKB">
        <authorList>
            <consortium name="RefSeq"/>
        </authorList>
    </citation>
    <scope>IDENTIFICATION</scope>
    <source>
        <tissue evidence="12">Whole Larva</tissue>
    </source>
</reference>
<evidence type="ECO:0000256" key="7">
    <source>
        <dbReference type="SAM" id="MobiDB-lite"/>
    </source>
</evidence>
<dbReference type="Proteomes" id="UP000695000">
    <property type="component" value="Unplaced"/>
</dbReference>
<dbReference type="InterPro" id="IPR056579">
    <property type="entry name" value="Ufl1_N"/>
</dbReference>
<keyword evidence="4" id="KW-0808">Transferase</keyword>
<evidence type="ECO:0000256" key="2">
    <source>
        <dbReference type="ARBA" id="ARBA00010789"/>
    </source>
</evidence>
<evidence type="ECO:0000259" key="10">
    <source>
        <dbReference type="Pfam" id="PF25041"/>
    </source>
</evidence>
<feature type="region of interest" description="Disordered" evidence="7">
    <location>
        <begin position="388"/>
        <end position="447"/>
    </location>
</feature>
<name>A0ABM1MHV5_NICVS</name>
<evidence type="ECO:0000259" key="9">
    <source>
        <dbReference type="Pfam" id="PF23659"/>
    </source>
</evidence>
<accession>A0ABM1MHV5</accession>
<comment type="function">
    <text evidence="1">E3 UFM1-protein ligase that mediates ufmylation of target proteins.</text>
</comment>
<feature type="compositionally biased region" description="Basic and acidic residues" evidence="7">
    <location>
        <begin position="396"/>
        <end position="409"/>
    </location>
</feature>
<keyword evidence="12" id="KW-0436">Ligase</keyword>
<protein>
    <recommendedName>
        <fullName evidence="3">E3 UFM1-protein ligase 1 homolog</fullName>
    </recommendedName>
    <alternativeName>
        <fullName evidence="6">E3 UFM1-protein transferase 1 homolog</fullName>
    </alternativeName>
</protein>
<dbReference type="RefSeq" id="XP_017774155.1">
    <property type="nucleotide sequence ID" value="XM_017918666.1"/>
</dbReference>
<feature type="domain" description="E3 UFM1-protein ligase 1-like N-terminal" evidence="8">
    <location>
        <begin position="6"/>
        <end position="277"/>
    </location>
</feature>
<dbReference type="GeneID" id="108560936"/>
<dbReference type="InterPro" id="IPR056761">
    <property type="entry name" value="Ufl1-like_C"/>
</dbReference>
<proteinExistence type="inferred from homology"/>
<feature type="domain" description="E3 UFM1-protein ligase 1-like" evidence="9">
    <location>
        <begin position="520"/>
        <end position="638"/>
    </location>
</feature>
<evidence type="ECO:0000256" key="3">
    <source>
        <dbReference type="ARBA" id="ARBA00014160"/>
    </source>
</evidence>
<dbReference type="Pfam" id="PF25041">
    <property type="entry name" value="UFL1_C"/>
    <property type="match status" value="1"/>
</dbReference>
<evidence type="ECO:0000313" key="11">
    <source>
        <dbReference type="Proteomes" id="UP000695000"/>
    </source>
</evidence>
<dbReference type="Pfam" id="PF23659">
    <property type="entry name" value="UFL1"/>
    <property type="match status" value="1"/>
</dbReference>
<dbReference type="PANTHER" id="PTHR31057:SF0">
    <property type="entry name" value="E3 UFM1-PROTEIN LIGASE 1"/>
    <property type="match status" value="1"/>
</dbReference>
<sequence length="758" mass="84550">MTDWDEVKRLAADFQKVQLSSTTQKLSERNCIEIVSWLIQKKMLDLIFTSDGKEYMTPSQLVSDIKGELYVSGGRVNLVDVAKAIGVDLVHVNTYVSEVTHSMKDVTCIMGQLIDASYVTRIAGEINEKLSQQGQININELTLHYDLPSDFLQNTVVEKNLGKLIFGRQDRNDPRLYFTESFVASAKAKIRGALYGLTKPTSATVIANNADVSEDLFFTLFDSNLGSLTSKQAGAQYVPHIHSRSQNEWVQSFYKQNGYLEFDSLTRLGVVDNKAFLAKANLGEVIHLNTCVVSKSILQRLEGDIDEMINSKSYLDLPANLPTVFNDQDIKMIVDKVLSASKQKETVVVEGFILSKAFIDSLAKDCETVLSDKVKSVVESGKYQQYQTDLQVKNNPRSEVEEVKVDKREERRKKAAGGNKGGGTQGRETKTKSTKKGGAKARVISESDEGEVEKKSLDILSVDEISNVIRVVLEAEGLDELVDPLGQYLHPILNEKGLQQASQLYATTVADRTANRRQTHNEIQTKLNNLVGDVRLFEKGIKLLPVDSQPQFHKYLLKSLCTDFVSEILNYISSEEGTNVCTDNFNNDQRLKFINDLSADYKVPLTALIKTLSAATIDDWMEGVDAALSSCSMVLKKVDKKKDRVQVLNHKHALLEQLEKCEDYALALHLATLIIFISATQCMIHASGRHVSNLLVFLKQFLSSEQIVELTTYHDMVTMLLSGGSDIETAKERLAEKMPTIKQIANEYKKSGANSEKS</sequence>
<dbReference type="PANTHER" id="PTHR31057">
    <property type="entry name" value="E3 UFM1-PROTEIN LIGASE 1"/>
    <property type="match status" value="1"/>
</dbReference>
<keyword evidence="11" id="KW-1185">Reference proteome</keyword>
<evidence type="ECO:0000256" key="6">
    <source>
        <dbReference type="ARBA" id="ARBA00030452"/>
    </source>
</evidence>
<evidence type="ECO:0000313" key="12">
    <source>
        <dbReference type="RefSeq" id="XP_017774155.1"/>
    </source>
</evidence>
<keyword evidence="5" id="KW-0833">Ubl conjugation pathway</keyword>
<gene>
    <name evidence="12" type="primary">LOC108560936</name>
</gene>
<evidence type="ECO:0000256" key="4">
    <source>
        <dbReference type="ARBA" id="ARBA00022679"/>
    </source>
</evidence>
<organism evidence="11 12">
    <name type="scientific">Nicrophorus vespilloides</name>
    <name type="common">Boreal carrion beetle</name>
    <dbReference type="NCBI Taxonomy" id="110193"/>
    <lineage>
        <taxon>Eukaryota</taxon>
        <taxon>Metazoa</taxon>
        <taxon>Ecdysozoa</taxon>
        <taxon>Arthropoda</taxon>
        <taxon>Hexapoda</taxon>
        <taxon>Insecta</taxon>
        <taxon>Pterygota</taxon>
        <taxon>Neoptera</taxon>
        <taxon>Endopterygota</taxon>
        <taxon>Coleoptera</taxon>
        <taxon>Polyphaga</taxon>
        <taxon>Staphyliniformia</taxon>
        <taxon>Silphidae</taxon>
        <taxon>Nicrophorinae</taxon>
        <taxon>Nicrophorus</taxon>
    </lineage>
</organism>
<dbReference type="Pfam" id="PF25870">
    <property type="entry name" value="WHD_UFL1_5th"/>
    <property type="match status" value="1"/>
</dbReference>
<dbReference type="InterPro" id="IPR056580">
    <property type="entry name" value="Ufl1_dom"/>
</dbReference>
<dbReference type="Pfam" id="PF09743">
    <property type="entry name" value="E3_UFM1_ligase"/>
    <property type="match status" value="1"/>
</dbReference>
<dbReference type="GO" id="GO:0016874">
    <property type="term" value="F:ligase activity"/>
    <property type="evidence" value="ECO:0007669"/>
    <property type="project" value="UniProtKB-KW"/>
</dbReference>
<dbReference type="InterPro" id="IPR018611">
    <property type="entry name" value="Ufl1"/>
</dbReference>
<evidence type="ECO:0000256" key="5">
    <source>
        <dbReference type="ARBA" id="ARBA00022786"/>
    </source>
</evidence>
<comment type="similarity">
    <text evidence="2">Belongs to the UFL1 family.</text>
</comment>
<evidence type="ECO:0000259" key="8">
    <source>
        <dbReference type="Pfam" id="PF09743"/>
    </source>
</evidence>